<reference evidence="4 5" key="1">
    <citation type="journal article" date="2014" name="BMC Genomics">
        <title>A genomic perspective on a new bacterial genus and species from the Alcaligenaceae family, Basilea psittacipulmonis.</title>
        <authorList>
            <person name="Whiteson K.L."/>
            <person name="Hernandez D."/>
            <person name="Lazarevic V."/>
            <person name="Gaia N."/>
            <person name="Farinelli L."/>
            <person name="Francois P."/>
            <person name="Pilo P."/>
            <person name="Frey J."/>
            <person name="Schrenzel J."/>
        </authorList>
    </citation>
    <scope>NUCLEOTIDE SEQUENCE [LARGE SCALE GENOMIC DNA]</scope>
    <source>
        <strain evidence="4 5">DSM 24701</strain>
    </source>
</reference>
<organism evidence="4 5">
    <name type="scientific">Basilea psittacipulmonis DSM 24701</name>
    <dbReference type="NCBI Taxonomy" id="1072685"/>
    <lineage>
        <taxon>Bacteria</taxon>
        <taxon>Pseudomonadati</taxon>
        <taxon>Pseudomonadota</taxon>
        <taxon>Betaproteobacteria</taxon>
        <taxon>Burkholderiales</taxon>
        <taxon>Alcaligenaceae</taxon>
        <taxon>Basilea</taxon>
    </lineage>
</organism>
<dbReference type="InterPro" id="IPR008995">
    <property type="entry name" value="Mo/tungstate-bd_C_term_dom"/>
</dbReference>
<dbReference type="eggNOG" id="COG3585">
    <property type="taxonomic scope" value="Bacteria"/>
</dbReference>
<dbReference type="SUPFAM" id="SSF50331">
    <property type="entry name" value="MOP-like"/>
    <property type="match status" value="1"/>
</dbReference>
<evidence type="ECO:0000259" key="3">
    <source>
        <dbReference type="PROSITE" id="PS51866"/>
    </source>
</evidence>
<dbReference type="AlphaFoldDB" id="A0A077DDX6"/>
<evidence type="ECO:0000313" key="4">
    <source>
        <dbReference type="EMBL" id="AIL32829.1"/>
    </source>
</evidence>
<protein>
    <recommendedName>
        <fullName evidence="3">Mop domain-containing protein</fullName>
    </recommendedName>
</protein>
<accession>A0A077DDX6</accession>
<dbReference type="STRING" id="1072685.IX83_05425"/>
<dbReference type="PROSITE" id="PS51866">
    <property type="entry name" value="MOP"/>
    <property type="match status" value="1"/>
</dbReference>
<evidence type="ECO:0000313" key="5">
    <source>
        <dbReference type="Proteomes" id="UP000028945"/>
    </source>
</evidence>
<proteinExistence type="predicted"/>
<dbReference type="HOGENOM" id="CLU_118993_0_1_4"/>
<dbReference type="Pfam" id="PF03459">
    <property type="entry name" value="TOBE"/>
    <property type="match status" value="1"/>
</dbReference>
<evidence type="ECO:0000256" key="2">
    <source>
        <dbReference type="PROSITE-ProRule" id="PRU01213"/>
    </source>
</evidence>
<dbReference type="KEGG" id="bpsi:IX83_05425"/>
<dbReference type="Proteomes" id="UP000028945">
    <property type="component" value="Chromosome"/>
</dbReference>
<sequence>MIKNIHHYHDLHILAIDINGLTIYAELNSFAYQNLSVDPDKPTMVFIKAPHVSVMTDLPPFRLSAENQIKGIIKKIETGAVNTLIELLTESGHSLFSVITVGSCETLQLKTGQSVYAVFRANQVVIAQT</sequence>
<dbReference type="Gene3D" id="2.40.50.100">
    <property type="match status" value="1"/>
</dbReference>
<keyword evidence="5" id="KW-1185">Reference proteome</keyword>
<evidence type="ECO:0000256" key="1">
    <source>
        <dbReference type="ARBA" id="ARBA00022505"/>
    </source>
</evidence>
<name>A0A077DDX6_9BURK</name>
<dbReference type="EMBL" id="CP009238">
    <property type="protein sequence ID" value="AIL32829.1"/>
    <property type="molecule type" value="Genomic_DNA"/>
</dbReference>
<feature type="domain" description="Mop" evidence="3">
    <location>
        <begin position="62"/>
        <end position="128"/>
    </location>
</feature>
<keyword evidence="1 2" id="KW-0500">Molybdenum</keyword>
<dbReference type="GO" id="GO:0015689">
    <property type="term" value="P:molybdate ion transport"/>
    <property type="evidence" value="ECO:0007669"/>
    <property type="project" value="InterPro"/>
</dbReference>
<gene>
    <name evidence="4" type="ORF">IX83_05425</name>
</gene>
<dbReference type="InterPro" id="IPR004606">
    <property type="entry name" value="Mop_domain"/>
</dbReference>
<dbReference type="InterPro" id="IPR005116">
    <property type="entry name" value="Transp-assoc_OB_typ1"/>
</dbReference>